<evidence type="ECO:0000256" key="1">
    <source>
        <dbReference type="ARBA" id="ARBA00025892"/>
    </source>
</evidence>
<dbReference type="Proteomes" id="UP000701341">
    <property type="component" value="Unassembled WGS sequence"/>
</dbReference>
<dbReference type="CDD" id="cd06168">
    <property type="entry name" value="LSMD1"/>
    <property type="match status" value="1"/>
</dbReference>
<comment type="subunit">
    <text evidence="1">Component of the heptameric LSM1-LSM7 complex, which consists of LSM1, LSM2, LSM3, LSM4, LSM5, LSM6 and LSM7. Component of the heptameric LSM2-LSM8 complex, which consists of LSM2, LSM3, LSM4, LSM5, LSM6, LSM7 and LSM8. The LSm subunits form a seven-membered ring structure with a doughnut shape.</text>
</comment>
<dbReference type="EMBL" id="JAAOZQ010000005">
    <property type="protein sequence ID" value="KAF7529480.1"/>
    <property type="molecule type" value="Genomic_DNA"/>
</dbReference>
<evidence type="ECO:0000259" key="2">
    <source>
        <dbReference type="SMART" id="SM00651"/>
    </source>
</evidence>
<dbReference type="AlphaFoldDB" id="A0A9P5GYA4"/>
<comment type="caution">
    <text evidence="3">The sequence shown here is derived from an EMBL/GenBank/DDBJ whole genome shotgun (WGS) entry which is preliminary data.</text>
</comment>
<dbReference type="PANTHER" id="PTHR10701:SF5">
    <property type="entry name" value="N-ALPHA-ACETYLTRANSFERASE 38, NATC AUXILIARY SUBUNIT"/>
    <property type="match status" value="1"/>
</dbReference>
<evidence type="ECO:0000313" key="3">
    <source>
        <dbReference type="EMBL" id="KAF7529480.1"/>
    </source>
</evidence>
<dbReference type="GO" id="GO:0031417">
    <property type="term" value="C:NatC complex"/>
    <property type="evidence" value="ECO:0007669"/>
    <property type="project" value="InterPro"/>
</dbReference>
<name>A0A9P5GYA4_PENCR</name>
<accession>A0A9P5GYA4</accession>
<sequence>MDHDQSVQYLEGLLGRTLRIHTTDTRMFVGLFKCTDADRNIILANSFEYRMPTTSAVQAAAEEKQSWGEGSEAKSTTVKVNMTHRLIGLIVIPGRHITKIELEESLLILFSNDKPGSTAPQYQAAWHLLHPLTRYAAGEARFLPCAHHYPGPCFSARTRVERGAAKVRLACSGTRCFINVAPGSQQLHRSVAASKVA</sequence>
<protein>
    <recommendedName>
        <fullName evidence="2">Sm domain-containing protein</fullName>
    </recommendedName>
</protein>
<reference evidence="3" key="1">
    <citation type="submission" date="2020-02" db="EMBL/GenBank/DDBJ databases">
        <authorList>
            <person name="Lichtner F.J."/>
        </authorList>
    </citation>
    <scope>NUCLEOTIDE SEQUENCE</scope>
    <source>
        <strain evidence="3">G10</strain>
    </source>
</reference>
<dbReference type="Pfam" id="PF01423">
    <property type="entry name" value="LSM"/>
    <property type="match status" value="1"/>
</dbReference>
<dbReference type="SUPFAM" id="SSF50182">
    <property type="entry name" value="Sm-like ribonucleoproteins"/>
    <property type="match status" value="1"/>
</dbReference>
<keyword evidence="4" id="KW-1185">Reference proteome</keyword>
<dbReference type="InterPro" id="IPR010920">
    <property type="entry name" value="LSM_dom_sf"/>
</dbReference>
<gene>
    <name evidence="3" type="ORF">PCG10_007035</name>
</gene>
<dbReference type="InterPro" id="IPR050914">
    <property type="entry name" value="snRNP_SmB/NAA38-like"/>
</dbReference>
<proteinExistence type="predicted"/>
<dbReference type="PANTHER" id="PTHR10701">
    <property type="entry name" value="SMALL NUCLEAR RIBONUCLEOPROTEIN-ASSOCIATED PROTEIN B AND N"/>
    <property type="match status" value="1"/>
</dbReference>
<dbReference type="Gene3D" id="2.30.30.100">
    <property type="match status" value="1"/>
</dbReference>
<dbReference type="SMART" id="SM00651">
    <property type="entry name" value="Sm"/>
    <property type="match status" value="1"/>
</dbReference>
<feature type="domain" description="Sm" evidence="2">
    <location>
        <begin position="8"/>
        <end position="102"/>
    </location>
</feature>
<dbReference type="InterPro" id="IPR034110">
    <property type="entry name" value="LSMD1_Sm"/>
</dbReference>
<dbReference type="InterPro" id="IPR001163">
    <property type="entry name" value="Sm_dom_euk/arc"/>
</dbReference>
<organism evidence="3 4">
    <name type="scientific">Penicillium crustosum</name>
    <name type="common">Blue mold fungus</name>
    <dbReference type="NCBI Taxonomy" id="36656"/>
    <lineage>
        <taxon>Eukaryota</taxon>
        <taxon>Fungi</taxon>
        <taxon>Dikarya</taxon>
        <taxon>Ascomycota</taxon>
        <taxon>Pezizomycotina</taxon>
        <taxon>Eurotiomycetes</taxon>
        <taxon>Eurotiomycetidae</taxon>
        <taxon>Eurotiales</taxon>
        <taxon>Aspergillaceae</taxon>
        <taxon>Penicillium</taxon>
    </lineage>
</organism>
<evidence type="ECO:0000313" key="4">
    <source>
        <dbReference type="Proteomes" id="UP000701341"/>
    </source>
</evidence>